<protein>
    <submittedName>
        <fullName evidence="1">DUF4177 domain-containing protein</fullName>
    </submittedName>
</protein>
<reference evidence="1" key="1">
    <citation type="submission" date="2021-01" db="EMBL/GenBank/DDBJ databases">
        <title>Genome public.</title>
        <authorList>
            <person name="Liu C."/>
            <person name="Sun Q."/>
        </authorList>
    </citation>
    <scope>NUCLEOTIDE SEQUENCE</scope>
    <source>
        <strain evidence="1">M6</strain>
    </source>
</reference>
<proteinExistence type="predicted"/>
<evidence type="ECO:0000313" key="1">
    <source>
        <dbReference type="EMBL" id="MBK6088134.1"/>
    </source>
</evidence>
<dbReference type="Proteomes" id="UP000633365">
    <property type="component" value="Unassembled WGS sequence"/>
</dbReference>
<accession>A0A934U411</accession>
<dbReference type="RefSeq" id="WP_186832864.1">
    <property type="nucleotide sequence ID" value="NZ_JAEQMG010000048.1"/>
</dbReference>
<comment type="caution">
    <text evidence="1">The sequence shown here is derived from an EMBL/GenBank/DDBJ whole genome shotgun (WGS) entry which is preliminary data.</text>
</comment>
<dbReference type="InterPro" id="IPR025234">
    <property type="entry name" value="YjzH-like"/>
</dbReference>
<organism evidence="1 2">
    <name type="scientific">Ruminococcus difficilis</name>
    <dbReference type="NCBI Taxonomy" id="2763069"/>
    <lineage>
        <taxon>Bacteria</taxon>
        <taxon>Bacillati</taxon>
        <taxon>Bacillota</taxon>
        <taxon>Clostridia</taxon>
        <taxon>Eubacteriales</taxon>
        <taxon>Oscillospiraceae</taxon>
        <taxon>Ruminococcus</taxon>
    </lineage>
</organism>
<evidence type="ECO:0000313" key="2">
    <source>
        <dbReference type="Proteomes" id="UP000633365"/>
    </source>
</evidence>
<dbReference type="Pfam" id="PF13783">
    <property type="entry name" value="DUF4177"/>
    <property type="match status" value="1"/>
</dbReference>
<dbReference type="AlphaFoldDB" id="A0A934U411"/>
<name>A0A934U411_9FIRM</name>
<dbReference type="EMBL" id="JAEQMG010000048">
    <property type="protein sequence ID" value="MBK6088134.1"/>
    <property type="molecule type" value="Genomic_DNA"/>
</dbReference>
<sequence length="96" mass="10901">MRACSQCGAVTNGNERFCVNCGANLPLLTRKEYAIEQRRFNEKVFGRGTRSIDSVEGLLNKYAQEGWRLHTMMTAPTKDEKTQLTTMVFERDVLAP</sequence>
<keyword evidence="2" id="KW-1185">Reference proteome</keyword>
<gene>
    <name evidence="1" type="ORF">JKK62_05620</name>
</gene>